<dbReference type="HOGENOM" id="CLU_3027841_0_0_5"/>
<evidence type="ECO:0000313" key="1">
    <source>
        <dbReference type="EMBL" id="AGI69424.1"/>
    </source>
</evidence>
<name>M9R9V5_9RHOB</name>
<dbReference type="Proteomes" id="UP000005307">
    <property type="component" value="Chromosome"/>
</dbReference>
<organism evidence="1 2">
    <name type="scientific">Octadecabacter antarcticus 307</name>
    <dbReference type="NCBI Taxonomy" id="391626"/>
    <lineage>
        <taxon>Bacteria</taxon>
        <taxon>Pseudomonadati</taxon>
        <taxon>Pseudomonadota</taxon>
        <taxon>Alphaproteobacteria</taxon>
        <taxon>Rhodobacterales</taxon>
        <taxon>Roseobacteraceae</taxon>
        <taxon>Octadecabacter</taxon>
    </lineage>
</organism>
<dbReference type="KEGG" id="oat:OAN307_c39970"/>
<dbReference type="AlphaFoldDB" id="M9R9V5"/>
<sequence>MKNDRANMQIMLRITKTKPKKAARHQIRRNNLSAEGLETRVMMVETLCRRKNSQK</sequence>
<accession>M9R9V5</accession>
<proteinExistence type="predicted"/>
<evidence type="ECO:0000313" key="2">
    <source>
        <dbReference type="Proteomes" id="UP000005307"/>
    </source>
</evidence>
<gene>
    <name evidence="1" type="ORF">OAN307_c39970</name>
</gene>
<reference evidence="1 2" key="1">
    <citation type="journal article" date="2013" name="PLoS ONE">
        <title>Poles Apart: Arctic and Antarctic Octadecabacter strains Share High Genome Plasticity and a New Type of Xanthorhodopsin.</title>
        <authorList>
            <person name="Vollmers J."/>
            <person name="Voget S."/>
            <person name="Dietrich S."/>
            <person name="Gollnow K."/>
            <person name="Smits M."/>
            <person name="Meyer K."/>
            <person name="Brinkhoff T."/>
            <person name="Simon M."/>
            <person name="Daniel R."/>
        </authorList>
    </citation>
    <scope>NUCLEOTIDE SEQUENCE [LARGE SCALE GENOMIC DNA]</scope>
    <source>
        <strain evidence="1 2">307</strain>
    </source>
</reference>
<protein>
    <submittedName>
        <fullName evidence="1">Uncharacterized protein</fullName>
    </submittedName>
</protein>
<keyword evidence="2" id="KW-1185">Reference proteome</keyword>
<dbReference type="EMBL" id="CP003740">
    <property type="protein sequence ID" value="AGI69424.1"/>
    <property type="molecule type" value="Genomic_DNA"/>
</dbReference>